<accession>A0A8K0NA70</accession>
<evidence type="ECO:0000313" key="3">
    <source>
        <dbReference type="EMBL" id="KAG1365207.1"/>
    </source>
</evidence>
<protein>
    <submittedName>
        <fullName evidence="3">Protein SRC2</fullName>
    </submittedName>
</protein>
<dbReference type="InterPro" id="IPR000008">
    <property type="entry name" value="C2_dom"/>
</dbReference>
<dbReference type="CDD" id="cd04051">
    <property type="entry name" value="C2_SRC2_like"/>
    <property type="match status" value="1"/>
</dbReference>
<dbReference type="InterPro" id="IPR035892">
    <property type="entry name" value="C2_domain_sf"/>
</dbReference>
<comment type="caution">
    <text evidence="3">The sequence shown here is derived from an EMBL/GenBank/DDBJ whole genome shotgun (WGS) entry which is preliminary data.</text>
</comment>
<dbReference type="AlphaFoldDB" id="A0A8K0NA70"/>
<feature type="region of interest" description="Disordered" evidence="1">
    <location>
        <begin position="187"/>
        <end position="219"/>
    </location>
</feature>
<reference evidence="3" key="1">
    <citation type="journal article" date="2017" name="Gigascience">
        <title>The genome draft of coconut (Cocos nucifera).</title>
        <authorList>
            <person name="Xiao Y."/>
            <person name="Xu P."/>
            <person name="Fan H."/>
            <person name="Baudouin L."/>
            <person name="Xia W."/>
            <person name="Bocs S."/>
            <person name="Xu J."/>
            <person name="Li Q."/>
            <person name="Guo A."/>
            <person name="Zhou L."/>
            <person name="Li J."/>
            <person name="Wu Y."/>
            <person name="Ma Z."/>
            <person name="Armero A."/>
            <person name="Issali A.E."/>
            <person name="Liu N."/>
            <person name="Peng M."/>
            <person name="Yang Y."/>
        </authorList>
    </citation>
    <scope>NUCLEOTIDE SEQUENCE</scope>
    <source>
        <tissue evidence="3">Spear leaf of Hainan Tall coconut</tissue>
    </source>
</reference>
<dbReference type="PANTHER" id="PTHR32246">
    <property type="entry name" value="INGRESSION PROTEIN FIC1"/>
    <property type="match status" value="1"/>
</dbReference>
<reference evidence="3" key="2">
    <citation type="submission" date="2019-07" db="EMBL/GenBank/DDBJ databases">
        <authorList>
            <person name="Yang Y."/>
            <person name="Bocs S."/>
            <person name="Baudouin L."/>
        </authorList>
    </citation>
    <scope>NUCLEOTIDE SEQUENCE</scope>
    <source>
        <tissue evidence="3">Spear leaf of Hainan Tall coconut</tissue>
    </source>
</reference>
<dbReference type="PROSITE" id="PS50004">
    <property type="entry name" value="C2"/>
    <property type="match status" value="1"/>
</dbReference>
<evidence type="ECO:0000256" key="1">
    <source>
        <dbReference type="SAM" id="MobiDB-lite"/>
    </source>
</evidence>
<proteinExistence type="predicted"/>
<evidence type="ECO:0000313" key="4">
    <source>
        <dbReference type="Proteomes" id="UP000797356"/>
    </source>
</evidence>
<dbReference type="EMBL" id="CM017883">
    <property type="protein sequence ID" value="KAG1365207.1"/>
    <property type="molecule type" value="Genomic_DNA"/>
</dbReference>
<dbReference type="SMART" id="SM00239">
    <property type="entry name" value="C2"/>
    <property type="match status" value="1"/>
</dbReference>
<dbReference type="Pfam" id="PF00168">
    <property type="entry name" value="C2"/>
    <property type="match status" value="1"/>
</dbReference>
<dbReference type="Proteomes" id="UP000797356">
    <property type="component" value="Chromosome 12"/>
</dbReference>
<keyword evidence="4" id="KW-1185">Reference proteome</keyword>
<sequence length="342" mass="35191">MAYRTLEVTLVSANDLNDVNFFSKMHVYAIASIAGDRRSRQRTASDKDGGTSPSWNATLCFAVPPAADGLALRVLLRSERVLGDRDVGEVYIPLKELLGGVTSAGNSSGHFVSYQVRKPSSGKPRGVLNLSYKFVEAPLASPPVAPYSFLANGTKFGVPSTAYLAVPSHLPPAAYVSYPPDGPYSPPAAAAMGSKHGNPTGATAAHPPPEKDGKESKVGEPVTAYPAAAPAYPALGAYPPVAYPPPSGYSPYPAPYGYTPARGPVGYGYPPPPAGYGYGAPPPPGYGYGAPPEAQKPKKGNGRMGLGMGLLGGALGGLLIGDMMGDAAEAGYQAGFSDGIDF</sequence>
<feature type="compositionally biased region" description="Basic and acidic residues" evidence="1">
    <location>
        <begin position="208"/>
        <end position="218"/>
    </location>
</feature>
<dbReference type="OrthoDB" id="884464at2759"/>
<organism evidence="3 4">
    <name type="scientific">Cocos nucifera</name>
    <name type="common">Coconut palm</name>
    <dbReference type="NCBI Taxonomy" id="13894"/>
    <lineage>
        <taxon>Eukaryota</taxon>
        <taxon>Viridiplantae</taxon>
        <taxon>Streptophyta</taxon>
        <taxon>Embryophyta</taxon>
        <taxon>Tracheophyta</taxon>
        <taxon>Spermatophyta</taxon>
        <taxon>Magnoliopsida</taxon>
        <taxon>Liliopsida</taxon>
        <taxon>Arecaceae</taxon>
        <taxon>Arecoideae</taxon>
        <taxon>Cocoseae</taxon>
        <taxon>Attaleinae</taxon>
        <taxon>Cocos</taxon>
    </lineage>
</organism>
<evidence type="ECO:0000259" key="2">
    <source>
        <dbReference type="PROSITE" id="PS50004"/>
    </source>
</evidence>
<name>A0A8K0NA70_COCNU</name>
<dbReference type="Gene3D" id="2.60.40.150">
    <property type="entry name" value="C2 domain"/>
    <property type="match status" value="1"/>
</dbReference>
<dbReference type="PANTHER" id="PTHR32246:SF173">
    <property type="entry name" value="C2 DOMAIN-CONTAINING PROTEIN"/>
    <property type="match status" value="1"/>
</dbReference>
<feature type="domain" description="C2" evidence="2">
    <location>
        <begin position="1"/>
        <end position="107"/>
    </location>
</feature>
<dbReference type="SUPFAM" id="SSF49562">
    <property type="entry name" value="C2 domain (Calcium/lipid-binding domain, CaLB)"/>
    <property type="match status" value="1"/>
</dbReference>
<dbReference type="InterPro" id="IPR044750">
    <property type="entry name" value="C2_SRC2/BAP"/>
</dbReference>
<gene>
    <name evidence="3" type="ORF">COCNU_12G002070</name>
</gene>
<dbReference type="GO" id="GO:0006952">
    <property type="term" value="P:defense response"/>
    <property type="evidence" value="ECO:0007669"/>
    <property type="project" value="InterPro"/>
</dbReference>